<dbReference type="Proteomes" id="UP000255125">
    <property type="component" value="Unassembled WGS sequence"/>
</dbReference>
<dbReference type="RefSeq" id="WP_038441976.1">
    <property type="nucleotide sequence ID" value="NZ_CP008896.1"/>
</dbReference>
<evidence type="ECO:0000313" key="1">
    <source>
        <dbReference type="EMBL" id="SUD31731.1"/>
    </source>
</evidence>
<name>A0A379IG59_PSEFL</name>
<evidence type="ECO:0000313" key="2">
    <source>
        <dbReference type="Proteomes" id="UP000255125"/>
    </source>
</evidence>
<dbReference type="EMBL" id="UGUS01000002">
    <property type="protein sequence ID" value="SUD31731.1"/>
    <property type="molecule type" value="Genomic_DNA"/>
</dbReference>
<accession>A0A379IG59</accession>
<sequence>MLNAIISSKKRGSGLENRSQALAEGSEDVLTASVFERLAYLPDPLLSAVMTQLIGQPFGPLQQIEFWPSWPLANRTRVEPDVLLCDAQLQIVIEAKRHDHRRQQDPEQLANELLAGWQGDLLQDNCILLALGGLDDASDDANRRLLGKILDHLPEHSEPRFKLVCRTWQQLYQSLEHHIRPDSPPGCQRLLDDIAKCYAWHGLRTHPMRWLSDLPALTIATPPNAFAAWSKK</sequence>
<organism evidence="1 2">
    <name type="scientific">Pseudomonas fluorescens</name>
    <dbReference type="NCBI Taxonomy" id="294"/>
    <lineage>
        <taxon>Bacteria</taxon>
        <taxon>Pseudomonadati</taxon>
        <taxon>Pseudomonadota</taxon>
        <taxon>Gammaproteobacteria</taxon>
        <taxon>Pseudomonadales</taxon>
        <taxon>Pseudomonadaceae</taxon>
        <taxon>Pseudomonas</taxon>
    </lineage>
</organism>
<dbReference type="AlphaFoldDB" id="A0A379IG59"/>
<dbReference type="KEGG" id="pfn:HZ99_07050"/>
<reference evidence="1 2" key="1">
    <citation type="submission" date="2018-06" db="EMBL/GenBank/DDBJ databases">
        <authorList>
            <consortium name="Pathogen Informatics"/>
            <person name="Doyle S."/>
        </authorList>
    </citation>
    <scope>NUCLEOTIDE SEQUENCE [LARGE SCALE GENOMIC DNA]</scope>
    <source>
        <strain evidence="1 2">NCTC10392</strain>
    </source>
</reference>
<gene>
    <name evidence="1" type="ORF">NCTC10392_03669</name>
</gene>
<proteinExistence type="predicted"/>
<protein>
    <submittedName>
        <fullName evidence="1">Uncharacterized protein</fullName>
    </submittedName>
</protein>
<dbReference type="OrthoDB" id="8370100at2"/>